<gene>
    <name evidence="6" type="ORF">NBRC111894_4299</name>
</gene>
<evidence type="ECO:0000313" key="7">
    <source>
        <dbReference type="Proteomes" id="UP000319716"/>
    </source>
</evidence>
<dbReference type="InterPro" id="IPR001207">
    <property type="entry name" value="Transposase_mutator"/>
</dbReference>
<comment type="function">
    <text evidence="1">Required for the transposition of the insertion element.</text>
</comment>
<comment type="caution">
    <text evidence="6">The sequence shown here is derived from an EMBL/GenBank/DDBJ whole genome shotgun (WGS) entry which is preliminary data.</text>
</comment>
<dbReference type="AlphaFoldDB" id="A0A4Y1ZHY9"/>
<dbReference type="RefSeq" id="WP_262393521.1">
    <property type="nucleotide sequence ID" value="NZ_BEXB01000059.1"/>
</dbReference>
<organism evidence="6 7">
    <name type="scientific">Sporolactobacillus inulinus</name>
    <dbReference type="NCBI Taxonomy" id="2078"/>
    <lineage>
        <taxon>Bacteria</taxon>
        <taxon>Bacillati</taxon>
        <taxon>Bacillota</taxon>
        <taxon>Bacilli</taxon>
        <taxon>Bacillales</taxon>
        <taxon>Sporolactobacillaceae</taxon>
        <taxon>Sporolactobacillus</taxon>
    </lineage>
</organism>
<evidence type="ECO:0000256" key="1">
    <source>
        <dbReference type="ARBA" id="ARBA00002190"/>
    </source>
</evidence>
<protein>
    <submittedName>
        <fullName evidence="6">Mobile element protein</fullName>
    </submittedName>
</protein>
<keyword evidence="4" id="KW-0238">DNA-binding</keyword>
<evidence type="ECO:0000256" key="4">
    <source>
        <dbReference type="ARBA" id="ARBA00023125"/>
    </source>
</evidence>
<dbReference type="GO" id="GO:0004803">
    <property type="term" value="F:transposase activity"/>
    <property type="evidence" value="ECO:0007669"/>
    <property type="project" value="InterPro"/>
</dbReference>
<keyword evidence="5" id="KW-0233">DNA recombination</keyword>
<dbReference type="GO" id="GO:0003677">
    <property type="term" value="F:DNA binding"/>
    <property type="evidence" value="ECO:0007669"/>
    <property type="project" value="UniProtKB-KW"/>
</dbReference>
<evidence type="ECO:0000256" key="3">
    <source>
        <dbReference type="ARBA" id="ARBA00022578"/>
    </source>
</evidence>
<dbReference type="Proteomes" id="UP000319716">
    <property type="component" value="Unassembled WGS sequence"/>
</dbReference>
<sequence length="119" mass="14077">MTQFHLTVNHDQLKNELLKSNLNTVVKLSIVLILNQIMELERDDFLHAATYQRDKDRIDYRMAIMSVTIQCPFYTSIFEKYRRFEKAFLFMLELVRNGVSIRKVTMAVEKLCGEKVSKL</sequence>
<name>A0A4Y1ZHY9_9BACL</name>
<evidence type="ECO:0000256" key="5">
    <source>
        <dbReference type="ARBA" id="ARBA00023172"/>
    </source>
</evidence>
<proteinExistence type="inferred from homology"/>
<reference evidence="6 7" key="1">
    <citation type="submission" date="2017-11" db="EMBL/GenBank/DDBJ databases">
        <title>Draft Genome Sequence of Sporolactobacillus inulinus NBRC 111894 Isolated from Koso, a Japanese Sugar-Vegetable Fermented Beverage.</title>
        <authorList>
            <person name="Chiou T.Y."/>
            <person name="Oshima K."/>
            <person name="Suda W."/>
            <person name="Hattori M."/>
            <person name="Takahashi T."/>
        </authorList>
    </citation>
    <scope>NUCLEOTIDE SEQUENCE [LARGE SCALE GENOMIC DNA]</scope>
    <source>
        <strain evidence="6 7">NBRC111894</strain>
    </source>
</reference>
<accession>A0A4Y1ZHY9</accession>
<evidence type="ECO:0000313" key="6">
    <source>
        <dbReference type="EMBL" id="GAY78745.1"/>
    </source>
</evidence>
<comment type="similarity">
    <text evidence="2">Belongs to the transposase mutator family.</text>
</comment>
<dbReference type="EMBL" id="BEXB01000059">
    <property type="protein sequence ID" value="GAY78745.1"/>
    <property type="molecule type" value="Genomic_DNA"/>
</dbReference>
<dbReference type="Pfam" id="PF00872">
    <property type="entry name" value="Transposase_mut"/>
    <property type="match status" value="1"/>
</dbReference>
<dbReference type="GO" id="GO:0006313">
    <property type="term" value="P:DNA transposition"/>
    <property type="evidence" value="ECO:0007669"/>
    <property type="project" value="InterPro"/>
</dbReference>
<evidence type="ECO:0000256" key="2">
    <source>
        <dbReference type="ARBA" id="ARBA00010961"/>
    </source>
</evidence>
<keyword evidence="3" id="KW-0815">Transposition</keyword>